<proteinExistence type="predicted"/>
<evidence type="ECO:0000313" key="1">
    <source>
        <dbReference type="EMBL" id="SFO64548.1"/>
    </source>
</evidence>
<name>A0A1I5IVK6_9HYPH</name>
<reference evidence="1 2" key="1">
    <citation type="submission" date="2016-10" db="EMBL/GenBank/DDBJ databases">
        <authorList>
            <person name="de Groot N.N."/>
        </authorList>
    </citation>
    <scope>NUCLEOTIDE SEQUENCE [LARGE SCALE GENOMIC DNA]</scope>
    <source>
        <strain evidence="1 2">CGMCC 1.9157</strain>
    </source>
</reference>
<organism evidence="1 2">
    <name type="scientific">Cohaesibacter marisflavi</name>
    <dbReference type="NCBI Taxonomy" id="655353"/>
    <lineage>
        <taxon>Bacteria</taxon>
        <taxon>Pseudomonadati</taxon>
        <taxon>Pseudomonadota</taxon>
        <taxon>Alphaproteobacteria</taxon>
        <taxon>Hyphomicrobiales</taxon>
        <taxon>Cohaesibacteraceae</taxon>
    </lineage>
</organism>
<protein>
    <submittedName>
        <fullName evidence="1">Uncharacterized protein</fullName>
    </submittedName>
</protein>
<keyword evidence="2" id="KW-1185">Reference proteome</keyword>
<dbReference type="EMBL" id="FOVR01000010">
    <property type="protein sequence ID" value="SFO64548.1"/>
    <property type="molecule type" value="Genomic_DNA"/>
</dbReference>
<dbReference type="AlphaFoldDB" id="A0A1I5IVK6"/>
<dbReference type="Proteomes" id="UP000199236">
    <property type="component" value="Unassembled WGS sequence"/>
</dbReference>
<evidence type="ECO:0000313" key="2">
    <source>
        <dbReference type="Proteomes" id="UP000199236"/>
    </source>
</evidence>
<sequence length="72" mass="8053">MPERLRPGFGWYAHPELKRLPRRGASHLPSMIKVALKGSRSGVQILTEIAEQATALKKKLAKEMSDESTLHC</sequence>
<dbReference type="STRING" id="655353.SAMN04488056_1106"/>
<accession>A0A1I5IVK6</accession>
<gene>
    <name evidence="1" type="ORF">SAMN04488056_1106</name>
</gene>